<protein>
    <recommendedName>
        <fullName evidence="3 8">Dihydrofolate reductase</fullName>
        <ecNumber evidence="3 8">1.5.1.3</ecNumber>
    </recommendedName>
</protein>
<name>A0A5C7EMP8_9PROT</name>
<comment type="similarity">
    <text evidence="2 8 9">Belongs to the dihydrofolate reductase family.</text>
</comment>
<dbReference type="PANTHER" id="PTHR48069">
    <property type="entry name" value="DIHYDROFOLATE REDUCTASE"/>
    <property type="match status" value="1"/>
</dbReference>
<sequence>MTATGRGIALVVAVARNGVIGAGNALPWRLPDDLKYFKALTMGHCVVMGRKTFESIGRPLPGRQNVIVTRQAGYRVPGAEVVHSVEEALEACERKDEVFVIGGAELFRQLIDRASRLYMTEVLREFEGDVFFPEYDRTAWREVSRDRRHAGDLEYHFVVYERVR</sequence>
<dbReference type="AlphaFoldDB" id="A0A5C7EMP8"/>
<comment type="pathway">
    <text evidence="1 8">Cofactor biosynthesis; tetrahydrofolate biosynthesis; 5,6,7,8-tetrahydrofolate from 7,8-dihydrofolate: step 1/1.</text>
</comment>
<keyword evidence="6 8" id="KW-0560">Oxidoreductase</keyword>
<dbReference type="InterPro" id="IPR017925">
    <property type="entry name" value="DHFR_CS"/>
</dbReference>
<dbReference type="GO" id="GO:0005829">
    <property type="term" value="C:cytosol"/>
    <property type="evidence" value="ECO:0007669"/>
    <property type="project" value="TreeGrafter"/>
</dbReference>
<dbReference type="EC" id="1.5.1.3" evidence="3 8"/>
<dbReference type="FunCoup" id="A0A5C7EMP8">
    <property type="interactions" value="459"/>
</dbReference>
<dbReference type="InterPro" id="IPR012259">
    <property type="entry name" value="DHFR"/>
</dbReference>
<feature type="domain" description="DHFR" evidence="10">
    <location>
        <begin position="7"/>
        <end position="162"/>
    </location>
</feature>
<dbReference type="RefSeq" id="WP_147798877.1">
    <property type="nucleotide sequence ID" value="NZ_VPFL01000004.1"/>
</dbReference>
<evidence type="ECO:0000256" key="3">
    <source>
        <dbReference type="ARBA" id="ARBA00012856"/>
    </source>
</evidence>
<dbReference type="CDD" id="cd00209">
    <property type="entry name" value="DHFR"/>
    <property type="match status" value="1"/>
</dbReference>
<evidence type="ECO:0000256" key="1">
    <source>
        <dbReference type="ARBA" id="ARBA00004903"/>
    </source>
</evidence>
<reference evidence="11 12" key="1">
    <citation type="submission" date="2019-08" db="EMBL/GenBank/DDBJ databases">
        <title>Pelomicrobium methylotrophicum gen. nov., sp. nov. a moderately thermophilic, facultatively anaerobic, lithoautotrophic and methylotrophic bacterium isolated from a terrestrial mud volcano.</title>
        <authorList>
            <person name="Slobodkina G.B."/>
            <person name="Merkel A.Y."/>
            <person name="Slobodkin A.I."/>
        </authorList>
    </citation>
    <scope>NUCLEOTIDE SEQUENCE [LARGE SCALE GENOMIC DNA]</scope>
    <source>
        <strain evidence="11 12">SM250</strain>
    </source>
</reference>
<dbReference type="SUPFAM" id="SSF53597">
    <property type="entry name" value="Dihydrofolate reductase-like"/>
    <property type="match status" value="1"/>
</dbReference>
<dbReference type="PIRSF" id="PIRSF000194">
    <property type="entry name" value="DHFR"/>
    <property type="match status" value="1"/>
</dbReference>
<comment type="caution">
    <text evidence="11">The sequence shown here is derived from an EMBL/GenBank/DDBJ whole genome shotgun (WGS) entry which is preliminary data.</text>
</comment>
<keyword evidence="4 8" id="KW-0554">One-carbon metabolism</keyword>
<accession>A0A5C7EMP8</accession>
<evidence type="ECO:0000259" key="10">
    <source>
        <dbReference type="PROSITE" id="PS51330"/>
    </source>
</evidence>
<gene>
    <name evidence="11" type="ORF">FR698_03905</name>
</gene>
<dbReference type="GO" id="GO:0070401">
    <property type="term" value="F:NADP+ binding"/>
    <property type="evidence" value="ECO:0007669"/>
    <property type="project" value="UniProtKB-ARBA"/>
</dbReference>
<proteinExistence type="inferred from homology"/>
<dbReference type="InParanoid" id="A0A5C7EMP8"/>
<dbReference type="Pfam" id="PF00186">
    <property type="entry name" value="DHFR_1"/>
    <property type="match status" value="1"/>
</dbReference>
<organism evidence="11 12">
    <name type="scientific">Pelomicrobium methylotrophicum</name>
    <dbReference type="NCBI Taxonomy" id="2602750"/>
    <lineage>
        <taxon>Bacteria</taxon>
        <taxon>Pseudomonadati</taxon>
        <taxon>Pseudomonadota</taxon>
        <taxon>Hydrogenophilia</taxon>
        <taxon>Hydrogenophilia incertae sedis</taxon>
        <taxon>Pelomicrobium</taxon>
    </lineage>
</organism>
<dbReference type="PROSITE" id="PS51330">
    <property type="entry name" value="DHFR_2"/>
    <property type="match status" value="1"/>
</dbReference>
<dbReference type="InterPro" id="IPR024072">
    <property type="entry name" value="DHFR-like_dom_sf"/>
</dbReference>
<dbReference type="GO" id="GO:0046654">
    <property type="term" value="P:tetrahydrofolate biosynthetic process"/>
    <property type="evidence" value="ECO:0007669"/>
    <property type="project" value="UniProtKB-UniPathway"/>
</dbReference>
<dbReference type="EMBL" id="VPFL01000004">
    <property type="protein sequence ID" value="TXF12796.1"/>
    <property type="molecule type" value="Genomic_DNA"/>
</dbReference>
<dbReference type="GO" id="GO:0046655">
    <property type="term" value="P:folic acid metabolic process"/>
    <property type="evidence" value="ECO:0007669"/>
    <property type="project" value="TreeGrafter"/>
</dbReference>
<dbReference type="GO" id="GO:0004146">
    <property type="term" value="F:dihydrofolate reductase activity"/>
    <property type="evidence" value="ECO:0007669"/>
    <property type="project" value="UniProtKB-EC"/>
</dbReference>
<dbReference type="GO" id="GO:0006730">
    <property type="term" value="P:one-carbon metabolic process"/>
    <property type="evidence" value="ECO:0007669"/>
    <property type="project" value="UniProtKB-KW"/>
</dbReference>
<dbReference type="PROSITE" id="PS00075">
    <property type="entry name" value="DHFR_1"/>
    <property type="match status" value="1"/>
</dbReference>
<dbReference type="Proteomes" id="UP000321201">
    <property type="component" value="Unassembled WGS sequence"/>
</dbReference>
<evidence type="ECO:0000313" key="12">
    <source>
        <dbReference type="Proteomes" id="UP000321201"/>
    </source>
</evidence>
<dbReference type="OrthoDB" id="5292381at2"/>
<dbReference type="FunFam" id="3.40.430.10:FF:000001">
    <property type="entry name" value="Dihydrofolate reductase"/>
    <property type="match status" value="1"/>
</dbReference>
<evidence type="ECO:0000256" key="4">
    <source>
        <dbReference type="ARBA" id="ARBA00022563"/>
    </source>
</evidence>
<evidence type="ECO:0000256" key="8">
    <source>
        <dbReference type="PIRNR" id="PIRNR000194"/>
    </source>
</evidence>
<evidence type="ECO:0000256" key="2">
    <source>
        <dbReference type="ARBA" id="ARBA00009539"/>
    </source>
</evidence>
<evidence type="ECO:0000256" key="6">
    <source>
        <dbReference type="ARBA" id="ARBA00023002"/>
    </source>
</evidence>
<evidence type="ECO:0000256" key="5">
    <source>
        <dbReference type="ARBA" id="ARBA00022857"/>
    </source>
</evidence>
<dbReference type="UniPathway" id="UPA00077">
    <property type="reaction ID" value="UER00158"/>
</dbReference>
<dbReference type="Gene3D" id="3.40.430.10">
    <property type="entry name" value="Dihydrofolate Reductase, subunit A"/>
    <property type="match status" value="1"/>
</dbReference>
<evidence type="ECO:0000256" key="9">
    <source>
        <dbReference type="RuleBase" id="RU004474"/>
    </source>
</evidence>
<evidence type="ECO:0000256" key="7">
    <source>
        <dbReference type="ARBA" id="ARBA00025067"/>
    </source>
</evidence>
<keyword evidence="5 8" id="KW-0521">NADP</keyword>
<comment type="function">
    <text evidence="7 8">Key enzyme in folate metabolism. Catalyzes an essential reaction for de novo glycine and purine synthesis, and for DNA precursor synthesis.</text>
</comment>
<comment type="catalytic activity">
    <reaction evidence="8">
        <text>(6S)-5,6,7,8-tetrahydrofolate + NADP(+) = 7,8-dihydrofolate + NADPH + H(+)</text>
        <dbReference type="Rhea" id="RHEA:15009"/>
        <dbReference type="ChEBI" id="CHEBI:15378"/>
        <dbReference type="ChEBI" id="CHEBI:57451"/>
        <dbReference type="ChEBI" id="CHEBI:57453"/>
        <dbReference type="ChEBI" id="CHEBI:57783"/>
        <dbReference type="ChEBI" id="CHEBI:58349"/>
        <dbReference type="EC" id="1.5.1.3"/>
    </reaction>
</comment>
<dbReference type="PRINTS" id="PR00070">
    <property type="entry name" value="DHFR"/>
</dbReference>
<dbReference type="GO" id="GO:0046452">
    <property type="term" value="P:dihydrofolate metabolic process"/>
    <property type="evidence" value="ECO:0007669"/>
    <property type="project" value="TreeGrafter"/>
</dbReference>
<dbReference type="PANTHER" id="PTHR48069:SF3">
    <property type="entry name" value="DIHYDROFOLATE REDUCTASE"/>
    <property type="match status" value="1"/>
</dbReference>
<dbReference type="InterPro" id="IPR001796">
    <property type="entry name" value="DHFR_dom"/>
</dbReference>
<keyword evidence="12" id="KW-1185">Reference proteome</keyword>
<evidence type="ECO:0000313" key="11">
    <source>
        <dbReference type="EMBL" id="TXF12796.1"/>
    </source>
</evidence>